<comment type="caution">
    <text evidence="1">The sequence shown here is derived from an EMBL/GenBank/DDBJ whole genome shotgun (WGS) entry which is preliminary data.</text>
</comment>
<accession>A0ACB1A3Y6</accession>
<proteinExistence type="predicted"/>
<evidence type="ECO:0000313" key="2">
    <source>
        <dbReference type="Proteomes" id="UP001497535"/>
    </source>
</evidence>
<sequence length="94" mass="10338">MDRMSTDGETIFWRCDKRASTGCKGRIHTTAGEEREFKRLITEHSCSGVGDAARVRVQKVMSGIRQRGASTMEKPSQIRSAAVQNLPLAVLGIC</sequence>
<keyword evidence="2" id="KW-1185">Reference proteome</keyword>
<evidence type="ECO:0000313" key="1">
    <source>
        <dbReference type="EMBL" id="CAK5086145.1"/>
    </source>
</evidence>
<name>A0ACB1A3Y6_MELEN</name>
<dbReference type="Proteomes" id="UP001497535">
    <property type="component" value="Unassembled WGS sequence"/>
</dbReference>
<gene>
    <name evidence="1" type="ORF">MENTE1834_LOCUS33636</name>
</gene>
<dbReference type="EMBL" id="CAVMJV010000059">
    <property type="protein sequence ID" value="CAK5086145.1"/>
    <property type="molecule type" value="Genomic_DNA"/>
</dbReference>
<organism evidence="1 2">
    <name type="scientific">Meloidogyne enterolobii</name>
    <name type="common">Root-knot nematode worm</name>
    <name type="synonym">Meloidogyne mayaguensis</name>
    <dbReference type="NCBI Taxonomy" id="390850"/>
    <lineage>
        <taxon>Eukaryota</taxon>
        <taxon>Metazoa</taxon>
        <taxon>Ecdysozoa</taxon>
        <taxon>Nematoda</taxon>
        <taxon>Chromadorea</taxon>
        <taxon>Rhabditida</taxon>
        <taxon>Tylenchina</taxon>
        <taxon>Tylenchomorpha</taxon>
        <taxon>Tylenchoidea</taxon>
        <taxon>Meloidogynidae</taxon>
        <taxon>Meloidogyninae</taxon>
        <taxon>Meloidogyne</taxon>
    </lineage>
</organism>
<protein>
    <submittedName>
        <fullName evidence="1">Uncharacterized protein</fullName>
    </submittedName>
</protein>
<reference evidence="1" key="1">
    <citation type="submission" date="2023-11" db="EMBL/GenBank/DDBJ databases">
        <authorList>
            <person name="Poullet M."/>
        </authorList>
    </citation>
    <scope>NUCLEOTIDE SEQUENCE</scope>
    <source>
        <strain evidence="1">E1834</strain>
    </source>
</reference>